<dbReference type="EMBL" id="JALNTZ010000003">
    <property type="protein sequence ID" value="KAJ3659319.1"/>
    <property type="molecule type" value="Genomic_DNA"/>
</dbReference>
<comment type="caution">
    <text evidence="1">The sequence shown here is derived from an EMBL/GenBank/DDBJ whole genome shotgun (WGS) entry which is preliminary data.</text>
</comment>
<name>A0AA38MKH6_9CUCU</name>
<dbReference type="AlphaFoldDB" id="A0AA38MKH6"/>
<proteinExistence type="predicted"/>
<evidence type="ECO:0000313" key="2">
    <source>
        <dbReference type="Proteomes" id="UP001168821"/>
    </source>
</evidence>
<reference evidence="1" key="1">
    <citation type="journal article" date="2023" name="G3 (Bethesda)">
        <title>Whole genome assemblies of Zophobas morio and Tenebrio molitor.</title>
        <authorList>
            <person name="Kaur S."/>
            <person name="Stinson S.A."/>
            <person name="diCenzo G.C."/>
        </authorList>
    </citation>
    <scope>NUCLEOTIDE SEQUENCE</scope>
    <source>
        <strain evidence="1">QUZm001</strain>
    </source>
</reference>
<sequence length="148" mass="17323">MHITARRKLTRELKKKQAGYGSGERKLRNPYNSLKKELSKSIWKFKQDTWNDLCEQLDNDIWGEAYIIVTKKTGIPQMHHGSRYVINFIQSYFEGRKICIDNTELDIRAGVPQGSVLAPLLWFLFYEYLLKLKIPGVIQNTLEYIANN</sequence>
<dbReference type="Proteomes" id="UP001168821">
    <property type="component" value="Unassembled WGS sequence"/>
</dbReference>
<evidence type="ECO:0000313" key="1">
    <source>
        <dbReference type="EMBL" id="KAJ3659319.1"/>
    </source>
</evidence>
<gene>
    <name evidence="1" type="ORF">Zmor_011014</name>
</gene>
<keyword evidence="2" id="KW-1185">Reference proteome</keyword>
<organism evidence="1 2">
    <name type="scientific">Zophobas morio</name>
    <dbReference type="NCBI Taxonomy" id="2755281"/>
    <lineage>
        <taxon>Eukaryota</taxon>
        <taxon>Metazoa</taxon>
        <taxon>Ecdysozoa</taxon>
        <taxon>Arthropoda</taxon>
        <taxon>Hexapoda</taxon>
        <taxon>Insecta</taxon>
        <taxon>Pterygota</taxon>
        <taxon>Neoptera</taxon>
        <taxon>Endopterygota</taxon>
        <taxon>Coleoptera</taxon>
        <taxon>Polyphaga</taxon>
        <taxon>Cucujiformia</taxon>
        <taxon>Tenebrionidae</taxon>
        <taxon>Zophobas</taxon>
    </lineage>
</organism>
<accession>A0AA38MKH6</accession>
<evidence type="ECO:0008006" key="3">
    <source>
        <dbReference type="Google" id="ProtNLM"/>
    </source>
</evidence>
<protein>
    <recommendedName>
        <fullName evidence="3">Reverse transcriptase domain-containing protein</fullName>
    </recommendedName>
</protein>